<dbReference type="AlphaFoldDB" id="A0A0N8PP63"/>
<accession>A0A0N8PP63</accession>
<name>A0A0N8PP63_9BACL</name>
<dbReference type="GO" id="GO:0016020">
    <property type="term" value="C:membrane"/>
    <property type="evidence" value="ECO:0007669"/>
    <property type="project" value="TreeGrafter"/>
</dbReference>
<dbReference type="InterPro" id="IPR050248">
    <property type="entry name" value="Polysacc_deacetylase_ArnD"/>
</dbReference>
<dbReference type="SUPFAM" id="SSF88713">
    <property type="entry name" value="Glycoside hydrolase/deacetylase"/>
    <property type="match status" value="1"/>
</dbReference>
<keyword evidence="1" id="KW-0479">Metal-binding</keyword>
<dbReference type="PANTHER" id="PTHR10587:SF133">
    <property type="entry name" value="CHITIN DEACETYLASE 1-RELATED"/>
    <property type="match status" value="1"/>
</dbReference>
<dbReference type="STRING" id="471514.AN477_12505"/>
<keyword evidence="5" id="KW-1185">Reference proteome</keyword>
<comment type="caution">
    <text evidence="4">The sequence shown here is derived from an EMBL/GenBank/DDBJ whole genome shotgun (WGS) entry which is preliminary data.</text>
</comment>
<sequence length="199" mass="22462">MACVVVPLRQVEAAPKKVMYFTFDDGPGAIYTPQILDILRRERVHATFFVLGNRCKELPGVVRRIQNEGHELGSHGYDHRNLASAPFPIVKSEITLADTAIEHVVGRKPIYYRPPFGAIDRREIPAIRRIGHKVSFWTVDSVDWSATSASTIVQNVERAAGPGSVVLFHDGLSTSRFTIQALPILIRYYRDRGYEFRTL</sequence>
<dbReference type="CDD" id="cd10917">
    <property type="entry name" value="CE4_NodB_like_6s_7s"/>
    <property type="match status" value="1"/>
</dbReference>
<organism evidence="4 5">
    <name type="scientific">Alicyclobacillus ferrooxydans</name>
    <dbReference type="NCBI Taxonomy" id="471514"/>
    <lineage>
        <taxon>Bacteria</taxon>
        <taxon>Bacillati</taxon>
        <taxon>Bacillota</taxon>
        <taxon>Bacilli</taxon>
        <taxon>Bacillales</taxon>
        <taxon>Alicyclobacillaceae</taxon>
        <taxon>Alicyclobacillus</taxon>
    </lineage>
</organism>
<evidence type="ECO:0000313" key="5">
    <source>
        <dbReference type="Proteomes" id="UP000050482"/>
    </source>
</evidence>
<feature type="domain" description="NodB homology" evidence="3">
    <location>
        <begin position="17"/>
        <end position="197"/>
    </location>
</feature>
<dbReference type="PATRIC" id="fig|471514.4.peg.1588"/>
<dbReference type="GO" id="GO:0046872">
    <property type="term" value="F:metal ion binding"/>
    <property type="evidence" value="ECO:0007669"/>
    <property type="project" value="UniProtKB-KW"/>
</dbReference>
<evidence type="ECO:0000256" key="1">
    <source>
        <dbReference type="ARBA" id="ARBA00022723"/>
    </source>
</evidence>
<proteinExistence type="predicted"/>
<dbReference type="GO" id="GO:0016810">
    <property type="term" value="F:hydrolase activity, acting on carbon-nitrogen (but not peptide) bonds"/>
    <property type="evidence" value="ECO:0007669"/>
    <property type="project" value="InterPro"/>
</dbReference>
<reference evidence="4 5" key="1">
    <citation type="submission" date="2015-09" db="EMBL/GenBank/DDBJ databases">
        <title>Draft genome sequence of Alicyclobacillus ferrooxydans DSM 22381.</title>
        <authorList>
            <person name="Hemp J."/>
        </authorList>
    </citation>
    <scope>NUCLEOTIDE SEQUENCE [LARGE SCALE GENOMIC DNA]</scope>
    <source>
        <strain evidence="4 5">TC-34</strain>
    </source>
</reference>
<dbReference type="Pfam" id="PF01522">
    <property type="entry name" value="Polysacc_deac_1"/>
    <property type="match status" value="1"/>
</dbReference>
<evidence type="ECO:0000259" key="3">
    <source>
        <dbReference type="PROSITE" id="PS51677"/>
    </source>
</evidence>
<protein>
    <recommendedName>
        <fullName evidence="3">NodB homology domain-containing protein</fullName>
    </recommendedName>
</protein>
<keyword evidence="2" id="KW-0378">Hydrolase</keyword>
<evidence type="ECO:0000313" key="4">
    <source>
        <dbReference type="EMBL" id="KPV43445.1"/>
    </source>
</evidence>
<dbReference type="Proteomes" id="UP000050482">
    <property type="component" value="Unassembled WGS sequence"/>
</dbReference>
<dbReference type="InterPro" id="IPR002509">
    <property type="entry name" value="NODB_dom"/>
</dbReference>
<dbReference type="Gene3D" id="3.20.20.370">
    <property type="entry name" value="Glycoside hydrolase/deacetylase"/>
    <property type="match status" value="1"/>
</dbReference>
<gene>
    <name evidence="4" type="ORF">AN477_12505</name>
</gene>
<dbReference type="EMBL" id="LJCO01000051">
    <property type="protein sequence ID" value="KPV43445.1"/>
    <property type="molecule type" value="Genomic_DNA"/>
</dbReference>
<dbReference type="InterPro" id="IPR011330">
    <property type="entry name" value="Glyco_hydro/deAcase_b/a-brl"/>
</dbReference>
<dbReference type="PANTHER" id="PTHR10587">
    <property type="entry name" value="GLYCOSYL TRANSFERASE-RELATED"/>
    <property type="match status" value="1"/>
</dbReference>
<evidence type="ECO:0000256" key="2">
    <source>
        <dbReference type="ARBA" id="ARBA00022801"/>
    </source>
</evidence>
<dbReference type="GO" id="GO:0005975">
    <property type="term" value="P:carbohydrate metabolic process"/>
    <property type="evidence" value="ECO:0007669"/>
    <property type="project" value="InterPro"/>
</dbReference>
<dbReference type="PROSITE" id="PS51677">
    <property type="entry name" value="NODB"/>
    <property type="match status" value="1"/>
</dbReference>